<evidence type="ECO:0000256" key="2">
    <source>
        <dbReference type="ARBA" id="ARBA00022692"/>
    </source>
</evidence>
<dbReference type="AlphaFoldDB" id="A0A7K1SK27"/>
<sequence length="142" mass="16646">MNEYKFDVFVSYRQRNPEMTWVRQVLVPYLEKAGLRVFIDHKSFRLGASLIKEMERAVEQSAYTLAVLTPAYLESNFTELENLLSQHLGLEKSQRRLLMIMREICNPRLSMSANIWLDMTTDAAYEANIDRLIEALRQPNDD</sequence>
<dbReference type="PANTHER" id="PTHR24365">
    <property type="entry name" value="TOLL-LIKE RECEPTOR"/>
    <property type="match status" value="1"/>
</dbReference>
<proteinExistence type="predicted"/>
<dbReference type="GO" id="GO:0005886">
    <property type="term" value="C:plasma membrane"/>
    <property type="evidence" value="ECO:0007669"/>
    <property type="project" value="TreeGrafter"/>
</dbReference>
<evidence type="ECO:0000256" key="5">
    <source>
        <dbReference type="ARBA" id="ARBA00023136"/>
    </source>
</evidence>
<dbReference type="EMBL" id="WPIN01000014">
    <property type="protein sequence ID" value="MVM34152.1"/>
    <property type="molecule type" value="Genomic_DNA"/>
</dbReference>
<evidence type="ECO:0000256" key="4">
    <source>
        <dbReference type="ARBA" id="ARBA00022989"/>
    </source>
</evidence>
<evidence type="ECO:0000256" key="3">
    <source>
        <dbReference type="ARBA" id="ARBA00022729"/>
    </source>
</evidence>
<feature type="domain" description="TIR" evidence="6">
    <location>
        <begin position="4"/>
        <end position="136"/>
    </location>
</feature>
<evidence type="ECO:0000313" key="8">
    <source>
        <dbReference type="Proteomes" id="UP000436006"/>
    </source>
</evidence>
<dbReference type="Proteomes" id="UP000436006">
    <property type="component" value="Unassembled WGS sequence"/>
</dbReference>
<keyword evidence="3" id="KW-0732">Signal</keyword>
<dbReference type="PANTHER" id="PTHR24365:SF541">
    <property type="entry name" value="PROTEIN TOLL-RELATED"/>
    <property type="match status" value="1"/>
</dbReference>
<dbReference type="RefSeq" id="WP_157588966.1">
    <property type="nucleotide sequence ID" value="NZ_WPIN01000014.1"/>
</dbReference>
<dbReference type="InterPro" id="IPR035897">
    <property type="entry name" value="Toll_tir_struct_dom_sf"/>
</dbReference>
<evidence type="ECO:0000256" key="1">
    <source>
        <dbReference type="ARBA" id="ARBA00004370"/>
    </source>
</evidence>
<comment type="caution">
    <text evidence="7">The sequence shown here is derived from an EMBL/GenBank/DDBJ whole genome shotgun (WGS) entry which is preliminary data.</text>
</comment>
<name>A0A7K1SK27_9BACT</name>
<dbReference type="GO" id="GO:0038023">
    <property type="term" value="F:signaling receptor activity"/>
    <property type="evidence" value="ECO:0007669"/>
    <property type="project" value="TreeGrafter"/>
</dbReference>
<keyword evidence="8" id="KW-1185">Reference proteome</keyword>
<dbReference type="Pfam" id="PF13676">
    <property type="entry name" value="TIR_2"/>
    <property type="match status" value="1"/>
</dbReference>
<dbReference type="SMART" id="SM00255">
    <property type="entry name" value="TIR"/>
    <property type="match status" value="1"/>
</dbReference>
<protein>
    <submittedName>
        <fullName evidence="7">TIR domain-containing protein</fullName>
    </submittedName>
</protein>
<keyword evidence="4" id="KW-1133">Transmembrane helix</keyword>
<keyword evidence="5" id="KW-0472">Membrane</keyword>
<reference evidence="7 8" key="1">
    <citation type="submission" date="2019-12" db="EMBL/GenBank/DDBJ databases">
        <title>Spirosoma sp. HMF4905 genome sequencing and assembly.</title>
        <authorList>
            <person name="Kang H."/>
            <person name="Cha I."/>
            <person name="Kim H."/>
            <person name="Joh K."/>
        </authorList>
    </citation>
    <scope>NUCLEOTIDE SEQUENCE [LARGE SCALE GENOMIC DNA]</scope>
    <source>
        <strain evidence="7 8">HMF4905</strain>
    </source>
</reference>
<dbReference type="InterPro" id="IPR000157">
    <property type="entry name" value="TIR_dom"/>
</dbReference>
<dbReference type="PROSITE" id="PS50104">
    <property type="entry name" value="TIR"/>
    <property type="match status" value="1"/>
</dbReference>
<accession>A0A7K1SK27</accession>
<comment type="subcellular location">
    <subcellularLocation>
        <location evidence="1">Membrane</location>
    </subcellularLocation>
</comment>
<keyword evidence="2" id="KW-0812">Transmembrane</keyword>
<evidence type="ECO:0000313" key="7">
    <source>
        <dbReference type="EMBL" id="MVM34152.1"/>
    </source>
</evidence>
<dbReference type="Gene3D" id="3.40.50.10140">
    <property type="entry name" value="Toll/interleukin-1 receptor homology (TIR) domain"/>
    <property type="match status" value="1"/>
</dbReference>
<gene>
    <name evidence="7" type="ORF">GO755_29230</name>
</gene>
<dbReference type="SUPFAM" id="SSF52200">
    <property type="entry name" value="Toll/Interleukin receptor TIR domain"/>
    <property type="match status" value="1"/>
</dbReference>
<dbReference type="GO" id="GO:0007165">
    <property type="term" value="P:signal transduction"/>
    <property type="evidence" value="ECO:0007669"/>
    <property type="project" value="InterPro"/>
</dbReference>
<organism evidence="7 8">
    <name type="scientific">Spirosoma arboris</name>
    <dbReference type="NCBI Taxonomy" id="2682092"/>
    <lineage>
        <taxon>Bacteria</taxon>
        <taxon>Pseudomonadati</taxon>
        <taxon>Bacteroidota</taxon>
        <taxon>Cytophagia</taxon>
        <taxon>Cytophagales</taxon>
        <taxon>Cytophagaceae</taxon>
        <taxon>Spirosoma</taxon>
    </lineage>
</organism>
<evidence type="ECO:0000259" key="6">
    <source>
        <dbReference type="PROSITE" id="PS50104"/>
    </source>
</evidence>